<dbReference type="NCBIfam" id="TIGR04226">
    <property type="entry name" value="RrgB_K2N_iso_D2"/>
    <property type="match status" value="3"/>
</dbReference>
<feature type="compositionally biased region" description="Pro residues" evidence="1">
    <location>
        <begin position="875"/>
        <end position="888"/>
    </location>
</feature>
<feature type="region of interest" description="Disordered" evidence="1">
    <location>
        <begin position="871"/>
        <end position="894"/>
    </location>
</feature>
<keyword evidence="5" id="KW-1185">Reference proteome</keyword>
<evidence type="ECO:0000256" key="1">
    <source>
        <dbReference type="SAM" id="MobiDB-lite"/>
    </source>
</evidence>
<feature type="domain" description="DUF7927" evidence="3">
    <location>
        <begin position="1319"/>
        <end position="1452"/>
    </location>
</feature>
<accession>A0A3L7AIM0</accession>
<dbReference type="InterPro" id="IPR047589">
    <property type="entry name" value="DUF11_rpt"/>
</dbReference>
<dbReference type="Pfam" id="PF19407">
    <property type="entry name" value="DUF5979"/>
    <property type="match status" value="1"/>
</dbReference>
<feature type="domain" description="DUF7927" evidence="3">
    <location>
        <begin position="759"/>
        <end position="893"/>
    </location>
</feature>
<dbReference type="Gene3D" id="2.60.40.1280">
    <property type="match status" value="1"/>
</dbReference>
<feature type="compositionally biased region" description="Pro residues" evidence="1">
    <location>
        <begin position="1574"/>
        <end position="1584"/>
    </location>
</feature>
<feature type="compositionally biased region" description="Pro residues" evidence="1">
    <location>
        <begin position="1436"/>
        <end position="1446"/>
    </location>
</feature>
<feature type="region of interest" description="Disordered" evidence="1">
    <location>
        <begin position="1569"/>
        <end position="1622"/>
    </location>
</feature>
<dbReference type="GO" id="GO:0007155">
    <property type="term" value="P:cell adhesion"/>
    <property type="evidence" value="ECO:0007669"/>
    <property type="project" value="InterPro"/>
</dbReference>
<name>A0A3L7AIM0_9MICO</name>
<dbReference type="OrthoDB" id="134475at2"/>
<organism evidence="4 5">
    <name type="scientific">Mycetocola lacteus</name>
    <dbReference type="NCBI Taxonomy" id="76637"/>
    <lineage>
        <taxon>Bacteria</taxon>
        <taxon>Bacillati</taxon>
        <taxon>Actinomycetota</taxon>
        <taxon>Actinomycetes</taxon>
        <taxon>Micrococcales</taxon>
        <taxon>Microbacteriaceae</taxon>
        <taxon>Mycetocola</taxon>
    </lineage>
</organism>
<dbReference type="PANTHER" id="PTHR34819">
    <property type="entry name" value="LARGE CYSTEINE-RICH PERIPLASMIC PROTEIN OMCB"/>
    <property type="match status" value="1"/>
</dbReference>
<dbReference type="InterPro" id="IPR057687">
    <property type="entry name" value="DUF7927"/>
</dbReference>
<evidence type="ECO:0000259" key="2">
    <source>
        <dbReference type="Pfam" id="PF19407"/>
    </source>
</evidence>
<sequence length="1654" mass="171736">MPGLSSGNYRRQKRGLLRKTAAVIASVALMLGTAVGFGSAAVAASNQVNIDSITFVTEEGVQIDEFRDGTKQWLDIQMSIPGDAVVPVSGTIPLPGELRGEPETITLYAPDGTPNGTCTVSTTSVYCELDDDYVEEHPQNMEGFFKFEVTVINGNTEDETVRFPIVDNFTNEVTIRPGGSQCEEDCELDPEDGSKIGWYDKTDDTIGWEVRVPTPGSDGMEIGVPVTVIDEIDTSIYEVLPGSPYVEYFDVVVVEPDGREELNFYSRTFLPEDEFTVSKGGTQVDFITATGNRYQDPTLPEGERGLKGRVYWVTWKVQTLDHGAQGTYRNSATIIVGDDGERTEVDGSVTNQSGSGGAVGTNQGRLAFEKEITGTAERDPDLPTAYGVNYKACDTTKPGYNHASHSGPGCMDGTLTLRPGKTTWSSSFPAGTRVVGEEVTPTEPENVVWDGEFQLVDASGNPIPGSEGDSVFDVTFTSANGNLGALTFYRVTNEANYEEPSVGAFSARKVLVDANGLAPSGLADFRLNYTYPAAADGSFPAGSGTLLLPANGEVKTSGELPVGAILTLTESTPPAVPGGVWGTASVVPSTLTITADGQSEDPVNVVVTNTLLPAPAPGFVVGKSSDPANGESVAPGDVITYTVTGSNTGNTRLNPVTITDDLDDLWDYVTYNGDAFATIDGTTSAGTLNTDPKNAQLGWTGALNARETVTITYSVTVKPNAFGEVLENRVTGTAVPPVGPPITPPPGETEHPVPVPGFTLGKTANPPHGSEVNPGDTITYTLTGVNTGGTILDPVEIHDDLSGLSEYVTFNDDAFATIDGTTDAGVLTLDKTTGKLDWAGALKPGETVTVTYSVTVNPNAIGQELQNAVTGSAQPPGPGVPPITPPPTDTEHSVPTPGFELTKVANPADRTEVHPGQIIKYTVVGTNTGETVLDPVVIEDDLTGVLEFATYNNDHAATIDGSTPAGTFTPEPVVTNLVWTGVLDPGESVTITYSVTVAENAVGHTLENRVTGAGTPPGLPPIEPPPVDTEHPVPTPGFVLGKTSVPRSGADVNPGEKITFTVTGRNTGGTVLDPVTILDEMAGLSDYTTYNNDAEAKINGTGPAGTLTPDLDEATLLWTGALAPGETVTITYSVTVNENAVGELLENHVSGSATPPGPERPPIIPPPVDTEHTVPTPGFELGKSADPVSGTTVHPGDTITYTVTGKNTGGTILNPVVINDDLSGLSEYVTYNDDAAASINGTDPAGTLTHDPEAATLLWTGVLAEGETVTITYSVTVNADASGETLNNHVSGTATPPGLPPIVPPPVDTEHQVPTPGFELGKSANPENGTAVHPGDTITYTVSGINTGETVLDPVVITDDLSGLSEHVTYNEDAAASINGTDPAGTLVPGEDGESLVWTGVLAPGETVTITYSVTVNQDASGALLRNRVSGEATPPGLPPIEPPPGETEHPVPTPGFELGKSADPASGTVVLPGSRITYTVTGANTGETVLDPVVIEDDMAGLWEFVTYNDDAVATINGFRTVDPVVDPEEATLVWTGALAAGQTVEITYSVTVNQNAGGELLENRVTASAQPPGLPPITPPPADTEHPVPPKPESPVVTPPTVTPGDPAGTPPPGGLATTGSQSPLEMLFLAALLLMLGGAVMLRRARAGSPG</sequence>
<dbReference type="Gene3D" id="2.60.40.740">
    <property type="match status" value="6"/>
</dbReference>
<feature type="domain" description="DUF7927" evidence="3">
    <location>
        <begin position="1180"/>
        <end position="1312"/>
    </location>
</feature>
<gene>
    <name evidence="4" type="ORF">D9V34_14280</name>
</gene>
<feature type="domain" description="DUF7927" evidence="3">
    <location>
        <begin position="900"/>
        <end position="1033"/>
    </location>
</feature>
<feature type="domain" description="DUF7927" evidence="3">
    <location>
        <begin position="1458"/>
        <end position="1590"/>
    </location>
</feature>
<dbReference type="InterPro" id="IPR011252">
    <property type="entry name" value="Fibrogen-bd_dom1"/>
</dbReference>
<dbReference type="EMBL" id="RCUY01000013">
    <property type="protein sequence ID" value="RLP80229.1"/>
    <property type="molecule type" value="Genomic_DNA"/>
</dbReference>
<dbReference type="NCBIfam" id="TIGR01451">
    <property type="entry name" value="B_ant_repeat"/>
    <property type="match status" value="2"/>
</dbReference>
<feature type="region of interest" description="Disordered" evidence="1">
    <location>
        <begin position="1429"/>
        <end position="1465"/>
    </location>
</feature>
<feature type="domain" description="DUF7927" evidence="3">
    <location>
        <begin position="1040"/>
        <end position="1173"/>
    </location>
</feature>
<feature type="domain" description="DUF7927" evidence="3">
    <location>
        <begin position="620"/>
        <end position="753"/>
    </location>
</feature>
<reference evidence="4 5" key="1">
    <citation type="submission" date="2018-10" db="EMBL/GenBank/DDBJ databases">
        <authorList>
            <person name="Li J."/>
        </authorList>
    </citation>
    <scope>NUCLEOTIDE SEQUENCE [LARGE SCALE GENOMIC DNA]</scope>
    <source>
        <strain evidence="4 5">JCM 11654</strain>
    </source>
</reference>
<dbReference type="Pfam" id="PF25549">
    <property type="entry name" value="DUF7927"/>
    <property type="match status" value="7"/>
</dbReference>
<dbReference type="InterPro" id="IPR051172">
    <property type="entry name" value="Chlamydia_OmcB"/>
</dbReference>
<evidence type="ECO:0000313" key="5">
    <source>
        <dbReference type="Proteomes" id="UP000269438"/>
    </source>
</evidence>
<dbReference type="InterPro" id="IPR026466">
    <property type="entry name" value="Fim_isopep_form_D2_dom"/>
</dbReference>
<feature type="compositionally biased region" description="Pro residues" evidence="1">
    <location>
        <begin position="1591"/>
        <end position="1604"/>
    </location>
</feature>
<protein>
    <submittedName>
        <fullName evidence="4">DUF11 domain-containing protein</fullName>
    </submittedName>
</protein>
<comment type="caution">
    <text evidence="4">The sequence shown here is derived from an EMBL/GenBank/DDBJ whole genome shotgun (WGS) entry which is preliminary data.</text>
</comment>
<evidence type="ECO:0000313" key="4">
    <source>
        <dbReference type="EMBL" id="RLP80229.1"/>
    </source>
</evidence>
<dbReference type="InterPro" id="IPR046022">
    <property type="entry name" value="DUF5979"/>
</dbReference>
<dbReference type="PANTHER" id="PTHR34819:SF3">
    <property type="entry name" value="CELL SURFACE PROTEIN"/>
    <property type="match status" value="1"/>
</dbReference>
<proteinExistence type="predicted"/>
<dbReference type="Proteomes" id="UP000269438">
    <property type="component" value="Unassembled WGS sequence"/>
</dbReference>
<evidence type="ECO:0000259" key="3">
    <source>
        <dbReference type="Pfam" id="PF25549"/>
    </source>
</evidence>
<feature type="domain" description="DUF5979" evidence="2">
    <location>
        <begin position="523"/>
        <end position="610"/>
    </location>
</feature>